<dbReference type="EMBL" id="AZHX01001987">
    <property type="protein sequence ID" value="ETW98025.1"/>
    <property type="molecule type" value="Genomic_DNA"/>
</dbReference>
<dbReference type="PANTHER" id="PTHR42827:SF1">
    <property type="entry name" value="IRON-SULFUR CLUSTER-BINDING PROTEIN"/>
    <property type="match status" value="1"/>
</dbReference>
<comment type="caution">
    <text evidence="1">The sequence shown here is derived from an EMBL/GenBank/DDBJ whole genome shotgun (WGS) entry which is preliminary data.</text>
</comment>
<evidence type="ECO:0000313" key="1">
    <source>
        <dbReference type="EMBL" id="ETW98025.1"/>
    </source>
</evidence>
<dbReference type="PANTHER" id="PTHR42827">
    <property type="entry name" value="IRON-SULFUR CLUSTER-BINDING PROTEIN-RELATED"/>
    <property type="match status" value="1"/>
</dbReference>
<evidence type="ECO:0000313" key="2">
    <source>
        <dbReference type="Proteomes" id="UP000019140"/>
    </source>
</evidence>
<organism evidence="1 2">
    <name type="scientific">Candidatus Entotheonella gemina</name>
    <dbReference type="NCBI Taxonomy" id="1429439"/>
    <lineage>
        <taxon>Bacteria</taxon>
        <taxon>Pseudomonadati</taxon>
        <taxon>Nitrospinota/Tectimicrobiota group</taxon>
        <taxon>Candidatus Tectimicrobiota</taxon>
        <taxon>Candidatus Entotheonellia</taxon>
        <taxon>Candidatus Entotheonellales</taxon>
        <taxon>Candidatus Entotheonellaceae</taxon>
        <taxon>Candidatus Entotheonella</taxon>
    </lineage>
</organism>
<dbReference type="AlphaFoldDB" id="W4LJZ1"/>
<name>W4LJZ1_9BACT</name>
<keyword evidence="2" id="KW-1185">Reference proteome</keyword>
<proteinExistence type="predicted"/>
<dbReference type="HOGENOM" id="CLU_081793_2_0_7"/>
<evidence type="ECO:0008006" key="3">
    <source>
        <dbReference type="Google" id="ProtNLM"/>
    </source>
</evidence>
<accession>W4LJZ1</accession>
<gene>
    <name evidence="1" type="ORF">ETSY2_43515</name>
</gene>
<dbReference type="Proteomes" id="UP000019140">
    <property type="component" value="Unassembled WGS sequence"/>
</dbReference>
<reference evidence="1 2" key="1">
    <citation type="journal article" date="2014" name="Nature">
        <title>An environmental bacterial taxon with a large and distinct metabolic repertoire.</title>
        <authorList>
            <person name="Wilson M.C."/>
            <person name="Mori T."/>
            <person name="Ruckert C."/>
            <person name="Uria A.R."/>
            <person name="Helf M.J."/>
            <person name="Takada K."/>
            <person name="Gernert C."/>
            <person name="Steffens U.A."/>
            <person name="Heycke N."/>
            <person name="Schmitt S."/>
            <person name="Rinke C."/>
            <person name="Helfrich E.J."/>
            <person name="Brachmann A.O."/>
            <person name="Gurgui C."/>
            <person name="Wakimoto T."/>
            <person name="Kracht M."/>
            <person name="Crusemann M."/>
            <person name="Hentschel U."/>
            <person name="Abe I."/>
            <person name="Matsunaga S."/>
            <person name="Kalinowski J."/>
            <person name="Takeyama H."/>
            <person name="Piel J."/>
        </authorList>
    </citation>
    <scope>NUCLEOTIDE SEQUENCE [LARGE SCALE GENOMIC DNA]</scope>
    <source>
        <strain evidence="2">TSY2</strain>
    </source>
</reference>
<sequence length="289" mass="31783">MRTRDDFDAQQAKDELQAFASKSGAMVCGVAAADAFDDDAPEGFRPTDILPRAKTVVVVGGNPPRAGDWASPLVELQETMGTSDRINALGLRIAKFIEDRFGYYAVFIPPGVNKGNRLFLSIMLAAELSGCGSRSLAGPILHPEYGMLFYSAIVTTLPFPIDGPMAVPACPAPACVQMWEEEATAPCLSTCAIDHEGCLGGSLADGRIAERQYDRERCTTRVYTYWIPGFQKSLEAALNEEDKERRKMILYGSFFTRTLWSMTYSAQNQAQCYECVRVCPVGLPYRTKK</sequence>
<protein>
    <recommendedName>
        <fullName evidence="3">4Fe-4S ferredoxin-type domain-containing protein</fullName>
    </recommendedName>
</protein>